<dbReference type="AlphaFoldDB" id="A0A915EJU7"/>
<proteinExistence type="predicted"/>
<sequence length="114" mass="11721">MIKCSPAAEVSLDGVPPCRIAAEGACIPASRAVPLTSGLEDGATSGFEARSGCTDGGSATCLLTLKVDLPKNAKEEGEACMADKNLCDLCPCVCLCDVSVLNNSPSMSVWKRLL</sequence>
<protein>
    <submittedName>
        <fullName evidence="2">Uncharacterized protein</fullName>
    </submittedName>
</protein>
<evidence type="ECO:0000313" key="2">
    <source>
        <dbReference type="WBParaSite" id="jg6130"/>
    </source>
</evidence>
<dbReference type="WBParaSite" id="jg6130">
    <property type="protein sequence ID" value="jg6130"/>
    <property type="gene ID" value="jg6130"/>
</dbReference>
<evidence type="ECO:0000313" key="1">
    <source>
        <dbReference type="Proteomes" id="UP000887574"/>
    </source>
</evidence>
<organism evidence="1 2">
    <name type="scientific">Ditylenchus dipsaci</name>
    <dbReference type="NCBI Taxonomy" id="166011"/>
    <lineage>
        <taxon>Eukaryota</taxon>
        <taxon>Metazoa</taxon>
        <taxon>Ecdysozoa</taxon>
        <taxon>Nematoda</taxon>
        <taxon>Chromadorea</taxon>
        <taxon>Rhabditida</taxon>
        <taxon>Tylenchina</taxon>
        <taxon>Tylenchomorpha</taxon>
        <taxon>Sphaerularioidea</taxon>
        <taxon>Anguinidae</taxon>
        <taxon>Anguininae</taxon>
        <taxon>Ditylenchus</taxon>
    </lineage>
</organism>
<reference evidence="2" key="1">
    <citation type="submission" date="2022-11" db="UniProtKB">
        <authorList>
            <consortium name="WormBaseParasite"/>
        </authorList>
    </citation>
    <scope>IDENTIFICATION</scope>
</reference>
<accession>A0A915EJU7</accession>
<name>A0A915EJU7_9BILA</name>
<dbReference type="Proteomes" id="UP000887574">
    <property type="component" value="Unplaced"/>
</dbReference>
<keyword evidence="1" id="KW-1185">Reference proteome</keyword>